<comment type="caution">
    <text evidence="3">The sequence shown here is derived from an EMBL/GenBank/DDBJ whole genome shotgun (WGS) entry which is preliminary data.</text>
</comment>
<dbReference type="Pfam" id="PF05960">
    <property type="entry name" value="DUF885"/>
    <property type="match status" value="1"/>
</dbReference>
<reference evidence="3 4" key="1">
    <citation type="submission" date="2022-05" db="EMBL/GenBank/DDBJ databases">
        <authorList>
            <consortium name="Genoscope - CEA"/>
            <person name="William W."/>
        </authorList>
    </citation>
    <scope>NUCLEOTIDE SEQUENCE [LARGE SCALE GENOMIC DNA]</scope>
</reference>
<gene>
    <name evidence="3" type="ORF">PEVE_00004478</name>
</gene>
<keyword evidence="2" id="KW-0472">Membrane</keyword>
<evidence type="ECO:0000256" key="1">
    <source>
        <dbReference type="SAM" id="MobiDB-lite"/>
    </source>
</evidence>
<evidence type="ECO:0000256" key="2">
    <source>
        <dbReference type="SAM" id="Phobius"/>
    </source>
</evidence>
<organism evidence="3 4">
    <name type="scientific">Porites evermanni</name>
    <dbReference type="NCBI Taxonomy" id="104178"/>
    <lineage>
        <taxon>Eukaryota</taxon>
        <taxon>Metazoa</taxon>
        <taxon>Cnidaria</taxon>
        <taxon>Anthozoa</taxon>
        <taxon>Hexacorallia</taxon>
        <taxon>Scleractinia</taxon>
        <taxon>Fungiina</taxon>
        <taxon>Poritidae</taxon>
        <taxon>Porites</taxon>
    </lineage>
</organism>
<protein>
    <submittedName>
        <fullName evidence="3">Uncharacterized protein</fullName>
    </submittedName>
</protein>
<name>A0ABN8LRH1_9CNID</name>
<evidence type="ECO:0000313" key="3">
    <source>
        <dbReference type="EMBL" id="CAH3019872.1"/>
    </source>
</evidence>
<keyword evidence="2" id="KW-0812">Transmembrane</keyword>
<dbReference type="InterPro" id="IPR010281">
    <property type="entry name" value="DUF885"/>
</dbReference>
<feature type="transmembrane region" description="Helical" evidence="2">
    <location>
        <begin position="46"/>
        <end position="70"/>
    </location>
</feature>
<accession>A0ABN8LRH1</accession>
<dbReference type="PANTHER" id="PTHR33361:SF2">
    <property type="entry name" value="DUF885 DOMAIN-CONTAINING PROTEIN"/>
    <property type="match status" value="1"/>
</dbReference>
<dbReference type="EMBL" id="CALNXI010000128">
    <property type="protein sequence ID" value="CAH3019872.1"/>
    <property type="molecule type" value="Genomic_DNA"/>
</dbReference>
<dbReference type="PANTHER" id="PTHR33361">
    <property type="entry name" value="GLR0591 PROTEIN"/>
    <property type="match status" value="1"/>
</dbReference>
<dbReference type="Proteomes" id="UP001159427">
    <property type="component" value="Unassembled WGS sequence"/>
</dbReference>
<keyword evidence="4" id="KW-1185">Reference proteome</keyword>
<evidence type="ECO:0000313" key="4">
    <source>
        <dbReference type="Proteomes" id="UP001159427"/>
    </source>
</evidence>
<proteinExistence type="predicted"/>
<feature type="region of interest" description="Disordered" evidence="1">
    <location>
        <begin position="801"/>
        <end position="820"/>
    </location>
</feature>
<keyword evidence="2" id="KW-1133">Transmembrane helix</keyword>
<sequence>MQGVFMKKYSESVEVLKEKSSSEKEVEEKWTAIAFSNKRKLAVIPVWLWVVLVFAFLLFVAGLVCVILGATKSTTTSCVKTTMVKTTAEPGKSAGADQMCLYSEEANRTKLPQFLKQVQTEYYALNPNSVAWQPDIEEPDEHVKQRYFPYNPDPVQLKKKTDRALELLKQITSIKIDENKMKPREVKALVQVKHFLQHTFGVPYAENYYAGDWMLGPDLFCWQPICSLAWDINAFAYHVKPKTYDDVQLVIDTIRKHKTPIDRYRQNVQLGVKSGMIRTEIDCQAGVDALKESYRQLSLSGEAAGVLAEWFAKSYLKTDYLAKLASGVDDKWTKGHNGENVNASIAKALEEGIGQPLLDLINYLDNEHKSHCLPNDLASGLANLPVDFVYINGTPDINQPTNKTLPTGERPNGTESYKLILSYFTTTDISPEEIFVEGKKQLKFFYDQVIDIAKKYTNKSDETEAVQAFRKILDSRSMWHNNGSFPVNESNEHAYKTCVDPETAAKYCPVRWKAVNKWAQYCRQVMGMLYPKITNVFYFTGSKVTAPNCPIEMLPHYNPSNGAQFFSSSDAACSSPAYFGLPFFLKDFGPIFQEWSVTGHESRPGHHTQVQGHVEHFADKCGGVPAWLDKNTYYTAFTEGWGLYSENPILSDDTDTYKDNLLQKYGMLKWQTWRAVRLIVDTGLHSRGLNRTHALSLFEQYAWDTSDFAVKEVTRYQSDPGQATAYMLGRLALIELRNKTKNALKDKFSLQDFHYQVLSQGSAPLSFLQSHIDRYIKCMTGALGKEECSYVLEPIKSAKTARAQSSTRKMPPKPPRVHYI</sequence>